<evidence type="ECO:0000256" key="1">
    <source>
        <dbReference type="SAM" id="Phobius"/>
    </source>
</evidence>
<dbReference type="Proteomes" id="UP000663832">
    <property type="component" value="Unassembled WGS sequence"/>
</dbReference>
<feature type="chain" id="PRO_5036229728" evidence="2">
    <location>
        <begin position="19"/>
        <end position="438"/>
    </location>
</feature>
<dbReference type="EMBL" id="CAJNOM010001882">
    <property type="protein sequence ID" value="CAF1621483.1"/>
    <property type="molecule type" value="Genomic_DNA"/>
</dbReference>
<feature type="transmembrane region" description="Helical" evidence="1">
    <location>
        <begin position="394"/>
        <end position="420"/>
    </location>
</feature>
<keyword evidence="2" id="KW-0732">Signal</keyword>
<feature type="transmembrane region" description="Helical" evidence="1">
    <location>
        <begin position="63"/>
        <end position="81"/>
    </location>
</feature>
<comment type="caution">
    <text evidence="4">The sequence shown here is derived from an EMBL/GenBank/DDBJ whole genome shotgun (WGS) entry which is preliminary data.</text>
</comment>
<evidence type="ECO:0000256" key="2">
    <source>
        <dbReference type="SAM" id="SignalP"/>
    </source>
</evidence>
<sequence>MLLCLEIIIKLLKHFVLVSTNTKSASKLSRKAELFFLKLNLFPSVPPTTDEHKLRNQRISTRLFIFFLFISLSILFLYNSLINITETINVKAPSIKEYSQLYNSYSQTLTCECTQISINYEEFIQIQYTLHQVCRSDFVTQEWIDYVANSYGNDGTFYDTFRTTGTFVFQALSTLCVLVDQTISNSLTQFYSSQYVSEFVTPENVFQLQTDAFISQFILSTTNQFLLSLSMIRKTTQSNALLSGQLTNYRFYYNLDSSLTTESVRYDDCTCTSSATCIEQYTVINYPNFTQVFPLPGLYIGCYIIESLLQSNLKCFYDQVCIDTVQLYLGSSTFINVTALDISLSIQYLENSTIADILDELMVEEWNSSSIYDNYYSECQPSGCSYTVTTKNSAIYIITTLTGLVGGLITVLKLTVPMLVKFARKCMHKEVKTEAGKR</sequence>
<organism evidence="4 5">
    <name type="scientific">Adineta steineri</name>
    <dbReference type="NCBI Taxonomy" id="433720"/>
    <lineage>
        <taxon>Eukaryota</taxon>
        <taxon>Metazoa</taxon>
        <taxon>Spiralia</taxon>
        <taxon>Gnathifera</taxon>
        <taxon>Rotifera</taxon>
        <taxon>Eurotatoria</taxon>
        <taxon>Bdelloidea</taxon>
        <taxon>Adinetida</taxon>
        <taxon>Adinetidae</taxon>
        <taxon>Adineta</taxon>
    </lineage>
</organism>
<dbReference type="Proteomes" id="UP000663877">
    <property type="component" value="Unassembled WGS sequence"/>
</dbReference>
<dbReference type="OrthoDB" id="10048811at2759"/>
<keyword evidence="1" id="KW-0472">Membrane</keyword>
<keyword evidence="1" id="KW-1133">Transmembrane helix</keyword>
<protein>
    <submittedName>
        <fullName evidence="4">Uncharacterized protein</fullName>
    </submittedName>
</protein>
<keyword evidence="5" id="KW-1185">Reference proteome</keyword>
<evidence type="ECO:0000313" key="5">
    <source>
        <dbReference type="Proteomes" id="UP000663832"/>
    </source>
</evidence>
<keyword evidence="1" id="KW-0812">Transmembrane</keyword>
<gene>
    <name evidence="3" type="ORF">BJG266_LOCUS38869</name>
    <name evidence="4" type="ORF">QVE165_LOCUS55751</name>
</gene>
<dbReference type="AlphaFoldDB" id="A0A816CKE8"/>
<name>A0A816CKE8_9BILA</name>
<dbReference type="EMBL" id="CAJNOI010001556">
    <property type="protein sequence ID" value="CAF1422693.1"/>
    <property type="molecule type" value="Genomic_DNA"/>
</dbReference>
<accession>A0A816CKE8</accession>
<proteinExistence type="predicted"/>
<evidence type="ECO:0000313" key="4">
    <source>
        <dbReference type="EMBL" id="CAF1621483.1"/>
    </source>
</evidence>
<reference evidence="4" key="1">
    <citation type="submission" date="2021-02" db="EMBL/GenBank/DDBJ databases">
        <authorList>
            <person name="Nowell W R."/>
        </authorList>
    </citation>
    <scope>NUCLEOTIDE SEQUENCE</scope>
</reference>
<evidence type="ECO:0000313" key="3">
    <source>
        <dbReference type="EMBL" id="CAF1422693.1"/>
    </source>
</evidence>
<feature type="signal peptide" evidence="2">
    <location>
        <begin position="1"/>
        <end position="18"/>
    </location>
</feature>